<evidence type="ECO:0000313" key="2">
    <source>
        <dbReference type="EMBL" id="GBP86533.1"/>
    </source>
</evidence>
<gene>
    <name evidence="2" type="ORF">EVAR_69053_1</name>
</gene>
<keyword evidence="3" id="KW-1185">Reference proteome</keyword>
<evidence type="ECO:0000313" key="3">
    <source>
        <dbReference type="Proteomes" id="UP000299102"/>
    </source>
</evidence>
<dbReference type="Proteomes" id="UP000299102">
    <property type="component" value="Unassembled WGS sequence"/>
</dbReference>
<sequence length="180" mass="19569">MHRKSPIRLGTRSQSGRGGSSQSLPPKDDLDPITQDEISKHIKGLEEFLNRESHVTSPPVTDLLIFSVFGKLFEEPPPLCPLINKYATGCKLAMMGHGTFIIVSVYLPSPKQLLRRDLRSLLALGDAVIQFDDFNCKKPSAAQSVAWTRKALGGGARETPQTLIRTATNSASGRAKVGTT</sequence>
<organism evidence="2 3">
    <name type="scientific">Eumeta variegata</name>
    <name type="common">Bagworm moth</name>
    <name type="synonym">Eumeta japonica</name>
    <dbReference type="NCBI Taxonomy" id="151549"/>
    <lineage>
        <taxon>Eukaryota</taxon>
        <taxon>Metazoa</taxon>
        <taxon>Ecdysozoa</taxon>
        <taxon>Arthropoda</taxon>
        <taxon>Hexapoda</taxon>
        <taxon>Insecta</taxon>
        <taxon>Pterygota</taxon>
        <taxon>Neoptera</taxon>
        <taxon>Endopterygota</taxon>
        <taxon>Lepidoptera</taxon>
        <taxon>Glossata</taxon>
        <taxon>Ditrysia</taxon>
        <taxon>Tineoidea</taxon>
        <taxon>Psychidae</taxon>
        <taxon>Oiketicinae</taxon>
        <taxon>Eumeta</taxon>
    </lineage>
</organism>
<dbReference type="AlphaFoldDB" id="A0A4C1ZHC0"/>
<protein>
    <submittedName>
        <fullName evidence="2">Uncharacterized protein</fullName>
    </submittedName>
</protein>
<dbReference type="OrthoDB" id="7487383at2759"/>
<name>A0A4C1ZHC0_EUMVA</name>
<proteinExistence type="predicted"/>
<evidence type="ECO:0000256" key="1">
    <source>
        <dbReference type="SAM" id="MobiDB-lite"/>
    </source>
</evidence>
<feature type="region of interest" description="Disordered" evidence="1">
    <location>
        <begin position="1"/>
        <end position="33"/>
    </location>
</feature>
<accession>A0A4C1ZHC0</accession>
<dbReference type="EMBL" id="BGZK01001801">
    <property type="protein sequence ID" value="GBP86533.1"/>
    <property type="molecule type" value="Genomic_DNA"/>
</dbReference>
<feature type="compositionally biased region" description="Low complexity" evidence="1">
    <location>
        <begin position="12"/>
        <end position="23"/>
    </location>
</feature>
<comment type="caution">
    <text evidence="2">The sequence shown here is derived from an EMBL/GenBank/DDBJ whole genome shotgun (WGS) entry which is preliminary data.</text>
</comment>
<reference evidence="2 3" key="1">
    <citation type="journal article" date="2019" name="Commun. Biol.">
        <title>The bagworm genome reveals a unique fibroin gene that provides high tensile strength.</title>
        <authorList>
            <person name="Kono N."/>
            <person name="Nakamura H."/>
            <person name="Ohtoshi R."/>
            <person name="Tomita M."/>
            <person name="Numata K."/>
            <person name="Arakawa K."/>
        </authorList>
    </citation>
    <scope>NUCLEOTIDE SEQUENCE [LARGE SCALE GENOMIC DNA]</scope>
</reference>